<feature type="transmembrane region" description="Helical" evidence="2">
    <location>
        <begin position="146"/>
        <end position="164"/>
    </location>
</feature>
<protein>
    <submittedName>
        <fullName evidence="4">Helix-turn-helix transcriptional regulator</fullName>
    </submittedName>
</protein>
<dbReference type="PANTHER" id="PTHR46558">
    <property type="entry name" value="TRACRIPTIONAL REGULATORY PROTEIN-RELATED-RELATED"/>
    <property type="match status" value="1"/>
</dbReference>
<comment type="caution">
    <text evidence="4">The sequence shown here is derived from an EMBL/GenBank/DDBJ whole genome shotgun (WGS) entry which is preliminary data.</text>
</comment>
<dbReference type="InterPro" id="IPR001387">
    <property type="entry name" value="Cro/C1-type_HTH"/>
</dbReference>
<dbReference type="Gene3D" id="1.10.260.40">
    <property type="entry name" value="lambda repressor-like DNA-binding domains"/>
    <property type="match status" value="1"/>
</dbReference>
<evidence type="ECO:0000313" key="4">
    <source>
        <dbReference type="EMBL" id="HIR71633.1"/>
    </source>
</evidence>
<dbReference type="EMBL" id="DVHM01000177">
    <property type="protein sequence ID" value="HIR71633.1"/>
    <property type="molecule type" value="Genomic_DNA"/>
</dbReference>
<dbReference type="PROSITE" id="PS50943">
    <property type="entry name" value="HTH_CROC1"/>
    <property type="match status" value="1"/>
</dbReference>
<feature type="transmembrane region" description="Helical" evidence="2">
    <location>
        <begin position="256"/>
        <end position="283"/>
    </location>
</feature>
<keyword evidence="2" id="KW-0812">Transmembrane</keyword>
<evidence type="ECO:0000313" key="5">
    <source>
        <dbReference type="Proteomes" id="UP000823912"/>
    </source>
</evidence>
<dbReference type="SUPFAM" id="SSF47413">
    <property type="entry name" value="lambda repressor-like DNA-binding domains"/>
    <property type="match status" value="1"/>
</dbReference>
<dbReference type="Pfam" id="PF01381">
    <property type="entry name" value="HTH_3"/>
    <property type="match status" value="1"/>
</dbReference>
<dbReference type="PANTHER" id="PTHR46558:SF11">
    <property type="entry name" value="HTH-TYPE TRANSCRIPTIONAL REGULATOR XRE"/>
    <property type="match status" value="1"/>
</dbReference>
<evidence type="ECO:0000256" key="1">
    <source>
        <dbReference type="ARBA" id="ARBA00023125"/>
    </source>
</evidence>
<dbReference type="CDD" id="cd00093">
    <property type="entry name" value="HTH_XRE"/>
    <property type="match status" value="1"/>
</dbReference>
<reference evidence="4" key="2">
    <citation type="journal article" date="2021" name="PeerJ">
        <title>Extensive microbial diversity within the chicken gut microbiome revealed by metagenomics and culture.</title>
        <authorList>
            <person name="Gilroy R."/>
            <person name="Ravi A."/>
            <person name="Getino M."/>
            <person name="Pursley I."/>
            <person name="Horton D.L."/>
            <person name="Alikhan N.F."/>
            <person name="Baker D."/>
            <person name="Gharbi K."/>
            <person name="Hall N."/>
            <person name="Watson M."/>
            <person name="Adriaenssens E.M."/>
            <person name="Foster-Nyarko E."/>
            <person name="Jarju S."/>
            <person name="Secka A."/>
            <person name="Antonio M."/>
            <person name="Oren A."/>
            <person name="Chaudhuri R.R."/>
            <person name="La Ragione R."/>
            <person name="Hildebrand F."/>
            <person name="Pallen M.J."/>
        </authorList>
    </citation>
    <scope>NUCLEOTIDE SEQUENCE</scope>
    <source>
        <strain evidence="4">ChiSjej5B23-6657</strain>
    </source>
</reference>
<keyword evidence="2" id="KW-0472">Membrane</keyword>
<organism evidence="4 5">
    <name type="scientific">Candidatus Pullilachnospira gallistercoris</name>
    <dbReference type="NCBI Taxonomy" id="2840911"/>
    <lineage>
        <taxon>Bacteria</taxon>
        <taxon>Bacillati</taxon>
        <taxon>Bacillota</taxon>
        <taxon>Clostridia</taxon>
        <taxon>Lachnospirales</taxon>
        <taxon>Lachnospiraceae</taxon>
        <taxon>Lachnospiraceae incertae sedis</taxon>
        <taxon>Candidatus Pullilachnospira</taxon>
    </lineage>
</organism>
<keyword evidence="1" id="KW-0238">DNA-binding</keyword>
<evidence type="ECO:0000256" key="2">
    <source>
        <dbReference type="SAM" id="Phobius"/>
    </source>
</evidence>
<gene>
    <name evidence="4" type="ORF">IAA55_10200</name>
</gene>
<feature type="domain" description="HTH cro/C1-type" evidence="3">
    <location>
        <begin position="18"/>
        <end position="72"/>
    </location>
</feature>
<dbReference type="SMART" id="SM00530">
    <property type="entry name" value="HTH_XRE"/>
    <property type="match status" value="1"/>
</dbReference>
<dbReference type="InterPro" id="IPR010982">
    <property type="entry name" value="Lambda_DNA-bd_dom_sf"/>
</dbReference>
<name>A0A9D1EBA1_9FIRM</name>
<feature type="transmembrane region" description="Helical" evidence="2">
    <location>
        <begin position="113"/>
        <end position="134"/>
    </location>
</feature>
<dbReference type="AlphaFoldDB" id="A0A9D1EBA1"/>
<feature type="transmembrane region" description="Helical" evidence="2">
    <location>
        <begin position="228"/>
        <end position="250"/>
    </location>
</feature>
<keyword evidence="2" id="KW-1133">Transmembrane helix</keyword>
<dbReference type="Proteomes" id="UP000823912">
    <property type="component" value="Unassembled WGS sequence"/>
</dbReference>
<proteinExistence type="predicted"/>
<feature type="transmembrane region" description="Helical" evidence="2">
    <location>
        <begin position="303"/>
        <end position="326"/>
    </location>
</feature>
<dbReference type="GO" id="GO:0003677">
    <property type="term" value="F:DNA binding"/>
    <property type="evidence" value="ECO:0007669"/>
    <property type="project" value="UniProtKB-KW"/>
</dbReference>
<sequence length="328" mass="37083">MKRGEGMVSGNGQVGAFIAERRKAKGWSQKDLAGVLQVTDKAVSRWERGAGYPDVTLLKPLALALDVSVAELLEGERLEDAGEEEKRMQQAVEHSLTYYLASSMEARKPLREMIVTAGFWMHFWIIAAAVFFMTGRWLFPGIHSEALLGYLFCFGALMGLFFIGRIRNMAAEYNLIAPDEYTYRDPEREKDYGDYPDVTAVPLSFGFGKPIAVILGKRERPETKISDIFLWACKFLALILLGWFGGRVFISSVITWQDAVICMFFPFAITGIGFFLTGIWNLWKRDGADEETWSGKRQILYGFLCWGAGAVMILALALFSYVYWYIII</sequence>
<evidence type="ECO:0000259" key="3">
    <source>
        <dbReference type="PROSITE" id="PS50943"/>
    </source>
</evidence>
<accession>A0A9D1EBA1</accession>
<reference evidence="4" key="1">
    <citation type="submission" date="2020-10" db="EMBL/GenBank/DDBJ databases">
        <authorList>
            <person name="Gilroy R."/>
        </authorList>
    </citation>
    <scope>NUCLEOTIDE SEQUENCE</scope>
    <source>
        <strain evidence="4">ChiSjej5B23-6657</strain>
    </source>
</reference>